<dbReference type="EMBL" id="JADBEM010000001">
    <property type="protein sequence ID" value="MBE1607409.1"/>
    <property type="molecule type" value="Genomic_DNA"/>
</dbReference>
<dbReference type="SUPFAM" id="SSF53474">
    <property type="entry name" value="alpha/beta-Hydrolases"/>
    <property type="match status" value="1"/>
</dbReference>
<name>A0A927MW93_9ACTN</name>
<dbReference type="InterPro" id="IPR029058">
    <property type="entry name" value="AB_hydrolase_fold"/>
</dbReference>
<reference evidence="1" key="1">
    <citation type="submission" date="2020-10" db="EMBL/GenBank/DDBJ databases">
        <title>Sequencing the genomes of 1000 actinobacteria strains.</title>
        <authorList>
            <person name="Klenk H.-P."/>
        </authorList>
    </citation>
    <scope>NUCLEOTIDE SEQUENCE</scope>
    <source>
        <strain evidence="1">DSM 45354</strain>
    </source>
</reference>
<sequence>MSDYRVPLETTRYDGDPRRVAIILPGGQYTPAAPLLHYARAVLLARGWTVQEIWWGDAPRQGRGEWVRQHALTALARENAEELLLVGKSLGTLAAPVATERGLPAVWLTPLLTEPAVVDALTRASRPRLLVGGTADPLWDADAARRTGADLLEVPGADHGMEVDADPVRSVEILREVTVAMERFVGGLAGRA</sequence>
<proteinExistence type="predicted"/>
<protein>
    <recommendedName>
        <fullName evidence="3">Alpha/beta hydrolase</fullName>
    </recommendedName>
</protein>
<dbReference type="RefSeq" id="WP_192751365.1">
    <property type="nucleotide sequence ID" value="NZ_BAABJL010000197.1"/>
</dbReference>
<gene>
    <name evidence="1" type="ORF">HEB94_004257</name>
</gene>
<dbReference type="Gene3D" id="3.40.50.1820">
    <property type="entry name" value="alpha/beta hydrolase"/>
    <property type="match status" value="1"/>
</dbReference>
<organism evidence="1 2">
    <name type="scientific">Actinopolymorpha pittospori</name>
    <dbReference type="NCBI Taxonomy" id="648752"/>
    <lineage>
        <taxon>Bacteria</taxon>
        <taxon>Bacillati</taxon>
        <taxon>Actinomycetota</taxon>
        <taxon>Actinomycetes</taxon>
        <taxon>Propionibacteriales</taxon>
        <taxon>Actinopolymorphaceae</taxon>
        <taxon>Actinopolymorpha</taxon>
    </lineage>
</organism>
<keyword evidence="2" id="KW-1185">Reference proteome</keyword>
<dbReference type="AlphaFoldDB" id="A0A927MW93"/>
<evidence type="ECO:0000313" key="2">
    <source>
        <dbReference type="Proteomes" id="UP000638648"/>
    </source>
</evidence>
<accession>A0A927MW93</accession>
<evidence type="ECO:0000313" key="1">
    <source>
        <dbReference type="EMBL" id="MBE1607409.1"/>
    </source>
</evidence>
<evidence type="ECO:0008006" key="3">
    <source>
        <dbReference type="Google" id="ProtNLM"/>
    </source>
</evidence>
<dbReference type="Proteomes" id="UP000638648">
    <property type="component" value="Unassembled WGS sequence"/>
</dbReference>
<comment type="caution">
    <text evidence="1">The sequence shown here is derived from an EMBL/GenBank/DDBJ whole genome shotgun (WGS) entry which is preliminary data.</text>
</comment>